<organism evidence="2 3">
    <name type="scientific">Dactylosporangium sucinum</name>
    <dbReference type="NCBI Taxonomy" id="1424081"/>
    <lineage>
        <taxon>Bacteria</taxon>
        <taxon>Bacillati</taxon>
        <taxon>Actinomycetota</taxon>
        <taxon>Actinomycetes</taxon>
        <taxon>Micromonosporales</taxon>
        <taxon>Micromonosporaceae</taxon>
        <taxon>Dactylosporangium</taxon>
    </lineage>
</organism>
<evidence type="ECO:0000313" key="3">
    <source>
        <dbReference type="Proteomes" id="UP000642070"/>
    </source>
</evidence>
<gene>
    <name evidence="2" type="ORF">GCM10007977_110960</name>
</gene>
<feature type="region of interest" description="Disordered" evidence="1">
    <location>
        <begin position="57"/>
        <end position="76"/>
    </location>
</feature>
<dbReference type="EMBL" id="BMPI01000159">
    <property type="protein sequence ID" value="GGM90747.1"/>
    <property type="molecule type" value="Genomic_DNA"/>
</dbReference>
<proteinExistence type="predicted"/>
<comment type="caution">
    <text evidence="2">The sequence shown here is derived from an EMBL/GenBank/DDBJ whole genome shotgun (WGS) entry which is preliminary data.</text>
</comment>
<reference evidence="2" key="1">
    <citation type="journal article" date="2014" name="Int. J. Syst. Evol. Microbiol.">
        <title>Complete genome sequence of Corynebacterium casei LMG S-19264T (=DSM 44701T), isolated from a smear-ripened cheese.</title>
        <authorList>
            <consortium name="US DOE Joint Genome Institute (JGI-PGF)"/>
            <person name="Walter F."/>
            <person name="Albersmeier A."/>
            <person name="Kalinowski J."/>
            <person name="Ruckert C."/>
        </authorList>
    </citation>
    <scope>NUCLEOTIDE SEQUENCE</scope>
    <source>
        <strain evidence="2">JCM 19831</strain>
    </source>
</reference>
<accession>A0A917UI84</accession>
<evidence type="ECO:0000256" key="1">
    <source>
        <dbReference type="SAM" id="MobiDB-lite"/>
    </source>
</evidence>
<protein>
    <submittedName>
        <fullName evidence="2">Uncharacterized protein</fullName>
    </submittedName>
</protein>
<sequence length="76" mass="7989">MLFLFSEVGEQDAPTRIRVGATFKHGKLVERPAKVAAWAGQSPRVVVPGGPAGYLGPVGQLSSAGDGSSRDFHGRR</sequence>
<reference evidence="2" key="2">
    <citation type="submission" date="2020-09" db="EMBL/GenBank/DDBJ databases">
        <authorList>
            <person name="Sun Q."/>
            <person name="Ohkuma M."/>
        </authorList>
    </citation>
    <scope>NUCLEOTIDE SEQUENCE</scope>
    <source>
        <strain evidence="2">JCM 19831</strain>
    </source>
</reference>
<name>A0A917UI84_9ACTN</name>
<dbReference type="AlphaFoldDB" id="A0A917UI84"/>
<dbReference type="Proteomes" id="UP000642070">
    <property type="component" value="Unassembled WGS sequence"/>
</dbReference>
<evidence type="ECO:0000313" key="2">
    <source>
        <dbReference type="EMBL" id="GGM90747.1"/>
    </source>
</evidence>
<keyword evidence="3" id="KW-1185">Reference proteome</keyword>